<dbReference type="EMBL" id="JBIGHY010000001">
    <property type="protein sequence ID" value="MFG6412323.1"/>
    <property type="molecule type" value="Genomic_DNA"/>
</dbReference>
<dbReference type="RefSeq" id="WP_394468433.1">
    <property type="nucleotide sequence ID" value="NZ_JBIGHY010000001.1"/>
</dbReference>
<dbReference type="Proteomes" id="UP001606300">
    <property type="component" value="Unassembled WGS sequence"/>
</dbReference>
<dbReference type="CDD" id="cd00093">
    <property type="entry name" value="HTH_XRE"/>
    <property type="match status" value="1"/>
</dbReference>
<accession>A0ABW7EHS2</accession>
<evidence type="ECO:0000313" key="1">
    <source>
        <dbReference type="EMBL" id="MFG6412323.1"/>
    </source>
</evidence>
<reference evidence="1 2" key="1">
    <citation type="submission" date="2024-09" db="EMBL/GenBank/DDBJ databases">
        <title>Novel species of the genus Pelomonas and Roseateles isolated from streams.</title>
        <authorList>
            <person name="Lu H."/>
        </authorList>
    </citation>
    <scope>NUCLEOTIDE SEQUENCE [LARGE SCALE GENOMIC DNA]</scope>
    <source>
        <strain evidence="1 2">DC23W</strain>
    </source>
</reference>
<evidence type="ECO:0000313" key="2">
    <source>
        <dbReference type="Proteomes" id="UP001606300"/>
    </source>
</evidence>
<organism evidence="1 2">
    <name type="scientific">Pelomonas dachongensis</name>
    <dbReference type="NCBI Taxonomy" id="3299029"/>
    <lineage>
        <taxon>Bacteria</taxon>
        <taxon>Pseudomonadati</taxon>
        <taxon>Pseudomonadota</taxon>
        <taxon>Betaproteobacteria</taxon>
        <taxon>Burkholderiales</taxon>
        <taxon>Sphaerotilaceae</taxon>
        <taxon>Roseateles</taxon>
    </lineage>
</organism>
<dbReference type="InterPro" id="IPR001387">
    <property type="entry name" value="Cro/C1-type_HTH"/>
</dbReference>
<protein>
    <submittedName>
        <fullName evidence="1">Helix-turn-helix domain-containing protein</fullName>
    </submittedName>
</protein>
<gene>
    <name evidence="1" type="ORF">ACG02S_00275</name>
</gene>
<keyword evidence="2" id="KW-1185">Reference proteome</keyword>
<sequence>MKATQALTAALKAELRRAGITYAQLAVHLDLAESSVKRIFSRGELTLARIDQVLAVLQLDFVDLAREVAQAAPARQALSAEQEAAVVADPHLLLVAICAQARWTAAQILQTYAITTAQLVAALTALDRLGFIELRAHNRYRLKVDQTFRWRADGPVMDFFRQHAVPDYFAGGFDGAGEHLALVHGQIAHARAADFHDRLQRLAQDFAHQHVADQARPAGDKTAYTLVLGMRSWLFEPFRALLRTPGAAPGIAPRDNAGR</sequence>
<comment type="caution">
    <text evidence="1">The sequence shown here is derived from an EMBL/GenBank/DDBJ whole genome shotgun (WGS) entry which is preliminary data.</text>
</comment>
<name>A0ABW7EHS2_9BURK</name>
<proteinExistence type="predicted"/>